<evidence type="ECO:0000259" key="3">
    <source>
        <dbReference type="SMART" id="SM00893"/>
    </source>
</evidence>
<dbReference type="InterPro" id="IPR029035">
    <property type="entry name" value="DHS-like_NAD/FAD-binding_dom"/>
</dbReference>
<dbReference type="PANTHER" id="PTHR43153">
    <property type="entry name" value="ELECTRON TRANSFER FLAVOPROTEIN ALPHA"/>
    <property type="match status" value="1"/>
</dbReference>
<dbReference type="Proteomes" id="UP000614200">
    <property type="component" value="Unassembled WGS sequence"/>
</dbReference>
<dbReference type="Gene3D" id="3.30.70.20">
    <property type="match status" value="1"/>
</dbReference>
<dbReference type="InterPro" id="IPR014731">
    <property type="entry name" value="ETF_asu_C"/>
</dbReference>
<dbReference type="Pfam" id="PF00766">
    <property type="entry name" value="ETF_alpha"/>
    <property type="match status" value="1"/>
</dbReference>
<name>A0ABR9ZSD4_9FIRM</name>
<dbReference type="Gene3D" id="3.40.50.620">
    <property type="entry name" value="HUPs"/>
    <property type="match status" value="1"/>
</dbReference>
<dbReference type="InterPro" id="IPR001308">
    <property type="entry name" value="ETF_a/FixB"/>
</dbReference>
<comment type="similarity">
    <text evidence="1">Belongs to the ETF alpha-subunit/FixB family.</text>
</comment>
<dbReference type="InterPro" id="IPR033947">
    <property type="entry name" value="ETF_alpha_N"/>
</dbReference>
<dbReference type="PANTHER" id="PTHR43153:SF1">
    <property type="entry name" value="ELECTRON TRANSFER FLAVOPROTEIN SUBUNIT ALPHA, MITOCHONDRIAL"/>
    <property type="match status" value="1"/>
</dbReference>
<organism evidence="4 5">
    <name type="scientific">Fusibacter ferrireducens</name>
    <dbReference type="NCBI Taxonomy" id="2785058"/>
    <lineage>
        <taxon>Bacteria</taxon>
        <taxon>Bacillati</taxon>
        <taxon>Bacillota</taxon>
        <taxon>Clostridia</taxon>
        <taxon>Eubacteriales</taxon>
        <taxon>Eubacteriales Family XII. Incertae Sedis</taxon>
        <taxon>Fusibacter</taxon>
    </lineage>
</organism>
<keyword evidence="2" id="KW-0285">Flavoprotein</keyword>
<gene>
    <name evidence="4" type="ORF">ISU02_09575</name>
</gene>
<dbReference type="CDD" id="cd01715">
    <property type="entry name" value="ETF_alpha"/>
    <property type="match status" value="1"/>
</dbReference>
<dbReference type="InterPro" id="IPR014729">
    <property type="entry name" value="Rossmann-like_a/b/a_fold"/>
</dbReference>
<keyword evidence="5" id="KW-1185">Reference proteome</keyword>
<dbReference type="PIRSF" id="PIRSF000089">
    <property type="entry name" value="Electra_flavoP_a"/>
    <property type="match status" value="1"/>
</dbReference>
<feature type="domain" description="Electron transfer flavoprotein alpha/beta-subunit N-terminal" evidence="3">
    <location>
        <begin position="71"/>
        <end position="256"/>
    </location>
</feature>
<dbReference type="SUPFAM" id="SSF54862">
    <property type="entry name" value="4Fe-4S ferredoxins"/>
    <property type="match status" value="1"/>
</dbReference>
<evidence type="ECO:0000313" key="4">
    <source>
        <dbReference type="EMBL" id="MBF4693370.1"/>
    </source>
</evidence>
<accession>A0ABR9ZSD4</accession>
<dbReference type="SMART" id="SM00893">
    <property type="entry name" value="ETF"/>
    <property type="match status" value="1"/>
</dbReference>
<evidence type="ECO:0000256" key="2">
    <source>
        <dbReference type="ARBA" id="ARBA00022630"/>
    </source>
</evidence>
<reference evidence="4 5" key="1">
    <citation type="submission" date="2020-11" db="EMBL/GenBank/DDBJ databases">
        <title>Fusibacter basophilias sp. nov.</title>
        <authorList>
            <person name="Qiu D."/>
        </authorList>
    </citation>
    <scope>NUCLEOTIDE SEQUENCE [LARGE SCALE GENOMIC DNA]</scope>
    <source>
        <strain evidence="4 5">Q10-2</strain>
    </source>
</reference>
<sequence>MAKIIIHNEKVKAHDVLVNLCPFNAIEFMDSKITINSGCKMCKLCVKQAPDVFEFFEEEVRRVNKSEWKGIAVYIDHVEGDIHPVSFELIGKARTLAEKINHPVHAVLIGENVMQAAEEIVKYGVDEVFVYDETELKNFRVEPYAACFENYIESVKPSIVLVGGTTIGRSLAPRLAARFRTGLTADCTVLDVQENTDLDQIRPAFGGNIMAHIHTPNHRPQFATVRYKIFDAPEMIDKPFGKITRYTVSKDLLKSKIEVLEVHDKAKSESIEEAEVIVVVGSAFKKKEDLSMAFKLAALLDAKVASTRPLIEKGWMDAKLQIGLSGRTVRPKLIITCGVSGSVQFVAGMKGSDQIMAINIDREASIFKTAHYAIVGDIYEVLPKLIERIENERL</sequence>
<dbReference type="RefSeq" id="WP_194701607.1">
    <property type="nucleotide sequence ID" value="NZ_JADKNH010000005.1"/>
</dbReference>
<dbReference type="Pfam" id="PF01012">
    <property type="entry name" value="ETF"/>
    <property type="match status" value="1"/>
</dbReference>
<proteinExistence type="inferred from homology"/>
<evidence type="ECO:0000313" key="5">
    <source>
        <dbReference type="Proteomes" id="UP000614200"/>
    </source>
</evidence>
<evidence type="ECO:0000256" key="1">
    <source>
        <dbReference type="ARBA" id="ARBA00005817"/>
    </source>
</evidence>
<dbReference type="Gene3D" id="3.40.50.1220">
    <property type="entry name" value="TPP-binding domain"/>
    <property type="match status" value="1"/>
</dbReference>
<protein>
    <submittedName>
        <fullName evidence="4">Electron transfer flavoprotein subunit alpha</fullName>
    </submittedName>
</protein>
<dbReference type="SUPFAM" id="SSF52402">
    <property type="entry name" value="Adenine nucleotide alpha hydrolases-like"/>
    <property type="match status" value="1"/>
</dbReference>
<dbReference type="InterPro" id="IPR014730">
    <property type="entry name" value="ETF_a/b_N"/>
</dbReference>
<dbReference type="SUPFAM" id="SSF52467">
    <property type="entry name" value="DHS-like NAD/FAD-binding domain"/>
    <property type="match status" value="1"/>
</dbReference>
<comment type="caution">
    <text evidence="4">The sequence shown here is derived from an EMBL/GenBank/DDBJ whole genome shotgun (WGS) entry which is preliminary data.</text>
</comment>
<dbReference type="EMBL" id="JADKNH010000005">
    <property type="protein sequence ID" value="MBF4693370.1"/>
    <property type="molecule type" value="Genomic_DNA"/>
</dbReference>